<evidence type="ECO:0000256" key="5">
    <source>
        <dbReference type="ARBA" id="ARBA00022833"/>
    </source>
</evidence>
<dbReference type="GO" id="GO:0005634">
    <property type="term" value="C:nucleus"/>
    <property type="evidence" value="ECO:0007669"/>
    <property type="project" value="UniProtKB-SubCell"/>
</dbReference>
<evidence type="ECO:0000256" key="3">
    <source>
        <dbReference type="ARBA" id="ARBA00022737"/>
    </source>
</evidence>
<keyword evidence="6" id="KW-0805">Transcription regulation</keyword>
<dbReference type="GO" id="GO:0000978">
    <property type="term" value="F:RNA polymerase II cis-regulatory region sequence-specific DNA binding"/>
    <property type="evidence" value="ECO:0007669"/>
    <property type="project" value="TreeGrafter"/>
</dbReference>
<sequence>MSTFQSAESKPFAFLERYRKQGGLCDFTFFVNGVYFRAHKVVLAATIPFFRDVFLQGGQCAEFDQLLQFSPELLETIISFAYNGWIEVTEANLCKLLDAAKKLQMGSLSMRCAEYISTQ</sequence>
<evidence type="ECO:0000259" key="10">
    <source>
        <dbReference type="PROSITE" id="PS50097"/>
    </source>
</evidence>
<dbReference type="GO" id="GO:0008270">
    <property type="term" value="F:zinc ion binding"/>
    <property type="evidence" value="ECO:0007669"/>
    <property type="project" value="UniProtKB-KW"/>
</dbReference>
<evidence type="ECO:0000256" key="4">
    <source>
        <dbReference type="ARBA" id="ARBA00022771"/>
    </source>
</evidence>
<protein>
    <recommendedName>
        <fullName evidence="10">BTB domain-containing protein</fullName>
    </recommendedName>
</protein>
<dbReference type="Proteomes" id="UP000281553">
    <property type="component" value="Unassembled WGS sequence"/>
</dbReference>
<keyword evidence="12" id="KW-1185">Reference proteome</keyword>
<dbReference type="InterPro" id="IPR011333">
    <property type="entry name" value="SKP1/BTB/POZ_sf"/>
</dbReference>
<keyword evidence="3" id="KW-0677">Repeat</keyword>
<feature type="domain" description="BTB" evidence="10">
    <location>
        <begin position="25"/>
        <end position="90"/>
    </location>
</feature>
<dbReference type="GO" id="GO:0000981">
    <property type="term" value="F:DNA-binding transcription factor activity, RNA polymerase II-specific"/>
    <property type="evidence" value="ECO:0007669"/>
    <property type="project" value="TreeGrafter"/>
</dbReference>
<evidence type="ECO:0000256" key="7">
    <source>
        <dbReference type="ARBA" id="ARBA00023125"/>
    </source>
</evidence>
<keyword evidence="9" id="KW-0539">Nucleus</keyword>
<evidence type="ECO:0000256" key="8">
    <source>
        <dbReference type="ARBA" id="ARBA00023163"/>
    </source>
</evidence>
<keyword evidence="7" id="KW-0238">DNA-binding</keyword>
<proteinExistence type="predicted"/>
<accession>A0A3P7LGT7</accession>
<keyword evidence="5" id="KW-0862">Zinc</keyword>
<dbReference type="SUPFAM" id="SSF54695">
    <property type="entry name" value="POZ domain"/>
    <property type="match status" value="1"/>
</dbReference>
<keyword evidence="4" id="KW-0863">Zinc-finger</keyword>
<dbReference type="PANTHER" id="PTHR46105:SF5">
    <property type="entry name" value="ZINC FINGER AND BTB DOMAIN-CONTAINING PROTEIN 44 ISOFORM X1"/>
    <property type="match status" value="1"/>
</dbReference>
<evidence type="ECO:0000256" key="9">
    <source>
        <dbReference type="ARBA" id="ARBA00023242"/>
    </source>
</evidence>
<evidence type="ECO:0000256" key="2">
    <source>
        <dbReference type="ARBA" id="ARBA00022723"/>
    </source>
</evidence>
<dbReference type="Pfam" id="PF00651">
    <property type="entry name" value="BTB"/>
    <property type="match status" value="1"/>
</dbReference>
<name>A0A3P7LGT7_DIBLA</name>
<gene>
    <name evidence="11" type="ORF">DILT_LOCUS11956</name>
</gene>
<evidence type="ECO:0000256" key="1">
    <source>
        <dbReference type="ARBA" id="ARBA00004123"/>
    </source>
</evidence>
<evidence type="ECO:0000313" key="12">
    <source>
        <dbReference type="Proteomes" id="UP000281553"/>
    </source>
</evidence>
<reference evidence="11 12" key="1">
    <citation type="submission" date="2018-11" db="EMBL/GenBank/DDBJ databases">
        <authorList>
            <consortium name="Pathogen Informatics"/>
        </authorList>
    </citation>
    <scope>NUCLEOTIDE SEQUENCE [LARGE SCALE GENOMIC DNA]</scope>
</reference>
<dbReference type="AlphaFoldDB" id="A0A3P7LGT7"/>
<dbReference type="EMBL" id="UYRU01064749">
    <property type="protein sequence ID" value="VDN16125.1"/>
    <property type="molecule type" value="Genomic_DNA"/>
</dbReference>
<dbReference type="InterPro" id="IPR000210">
    <property type="entry name" value="BTB/POZ_dom"/>
</dbReference>
<dbReference type="Gene3D" id="3.30.710.10">
    <property type="entry name" value="Potassium Channel Kv1.1, Chain A"/>
    <property type="match status" value="1"/>
</dbReference>
<evidence type="ECO:0000313" key="11">
    <source>
        <dbReference type="EMBL" id="VDN16125.1"/>
    </source>
</evidence>
<dbReference type="InterPro" id="IPR050457">
    <property type="entry name" value="ZnFinger_BTB_dom_contain"/>
</dbReference>
<keyword evidence="2" id="KW-0479">Metal-binding</keyword>
<evidence type="ECO:0000256" key="6">
    <source>
        <dbReference type="ARBA" id="ARBA00023015"/>
    </source>
</evidence>
<keyword evidence="8" id="KW-0804">Transcription</keyword>
<dbReference type="OrthoDB" id="45365at2759"/>
<organism evidence="11 12">
    <name type="scientific">Dibothriocephalus latus</name>
    <name type="common">Fish tapeworm</name>
    <name type="synonym">Diphyllobothrium latum</name>
    <dbReference type="NCBI Taxonomy" id="60516"/>
    <lineage>
        <taxon>Eukaryota</taxon>
        <taxon>Metazoa</taxon>
        <taxon>Spiralia</taxon>
        <taxon>Lophotrochozoa</taxon>
        <taxon>Platyhelminthes</taxon>
        <taxon>Cestoda</taxon>
        <taxon>Eucestoda</taxon>
        <taxon>Diphyllobothriidea</taxon>
        <taxon>Diphyllobothriidae</taxon>
        <taxon>Dibothriocephalus</taxon>
    </lineage>
</organism>
<dbReference type="SMART" id="SM00225">
    <property type="entry name" value="BTB"/>
    <property type="match status" value="1"/>
</dbReference>
<dbReference type="PANTHER" id="PTHR46105">
    <property type="entry name" value="AGAP004733-PA"/>
    <property type="match status" value="1"/>
</dbReference>
<dbReference type="PROSITE" id="PS50097">
    <property type="entry name" value="BTB"/>
    <property type="match status" value="1"/>
</dbReference>
<comment type="subcellular location">
    <subcellularLocation>
        <location evidence="1">Nucleus</location>
    </subcellularLocation>
</comment>